<dbReference type="EMBL" id="ATAM02000002">
    <property type="protein sequence ID" value="KAL0253573.1"/>
    <property type="molecule type" value="Genomic_DNA"/>
</dbReference>
<protein>
    <submittedName>
        <fullName evidence="2">Uncharacterized protein</fullName>
    </submittedName>
</protein>
<sequence length="89" mass="10187">MLKSSPSLAQGSSLISYFIYISFFVSYFERSILGTILEAERTCSSRREIIHNIACIFTCLDAEKQLNWLVHFSYPPNKPKPSQKHLLSS</sequence>
<dbReference type="Proteomes" id="UP000054399">
    <property type="component" value="Unassembled WGS sequence"/>
</dbReference>
<organism evidence="2 3">
    <name type="scientific">Cryptococcus tetragattii IND107</name>
    <dbReference type="NCBI Taxonomy" id="1296105"/>
    <lineage>
        <taxon>Eukaryota</taxon>
        <taxon>Fungi</taxon>
        <taxon>Dikarya</taxon>
        <taxon>Basidiomycota</taxon>
        <taxon>Agaricomycotina</taxon>
        <taxon>Tremellomycetes</taxon>
        <taxon>Tremellales</taxon>
        <taxon>Cryptococcaceae</taxon>
        <taxon>Cryptococcus</taxon>
        <taxon>Cryptococcus gattii species complex</taxon>
    </lineage>
</organism>
<evidence type="ECO:0000313" key="2">
    <source>
        <dbReference type="EMBL" id="KAL0253573.1"/>
    </source>
</evidence>
<reference evidence="2" key="1">
    <citation type="submission" date="2015-01" db="EMBL/GenBank/DDBJ databases">
        <authorList>
            <consortium name="The Broad Institute Genomics Platform"/>
            <person name="Cuomo C."/>
            <person name="Litvintseva A."/>
            <person name="Chen Y."/>
            <person name="Heitman J."/>
            <person name="Sun S."/>
            <person name="Springer D."/>
            <person name="Dromer F."/>
            <person name="Young S."/>
            <person name="Zeng Q."/>
            <person name="Gargeya S."/>
            <person name="Abouelleil A."/>
            <person name="Alvarado L."/>
            <person name="Chapman S.B."/>
            <person name="Gainer-Dewar J."/>
            <person name="Goldberg J."/>
            <person name="Griggs A."/>
            <person name="Gujja S."/>
            <person name="Hansen M."/>
            <person name="Howarth C."/>
            <person name="Imamovic A."/>
            <person name="Larimer J."/>
            <person name="Murphy C."/>
            <person name="Naylor J."/>
            <person name="Pearson M."/>
            <person name="Priest M."/>
            <person name="Roberts A."/>
            <person name="Saif S."/>
            <person name="Shea T."/>
            <person name="Sykes S."/>
            <person name="Wortman J."/>
            <person name="Nusbaum C."/>
            <person name="Birren B."/>
        </authorList>
    </citation>
    <scope>NUCLEOTIDE SEQUENCE</scope>
    <source>
        <strain evidence="2">IND107</strain>
    </source>
</reference>
<evidence type="ECO:0000256" key="1">
    <source>
        <dbReference type="SAM" id="Phobius"/>
    </source>
</evidence>
<keyword evidence="1" id="KW-0812">Transmembrane</keyword>
<keyword evidence="1" id="KW-0472">Membrane</keyword>
<proteinExistence type="predicted"/>
<accession>A0ABR3BYV3</accession>
<feature type="transmembrane region" description="Helical" evidence="1">
    <location>
        <begin position="14"/>
        <end position="37"/>
    </location>
</feature>
<evidence type="ECO:0000313" key="3">
    <source>
        <dbReference type="Proteomes" id="UP000054399"/>
    </source>
</evidence>
<name>A0ABR3BYV3_9TREE</name>
<comment type="caution">
    <text evidence="2">The sequence shown here is derived from an EMBL/GenBank/DDBJ whole genome shotgun (WGS) entry which is preliminary data.</text>
</comment>
<keyword evidence="3" id="KW-1185">Reference proteome</keyword>
<dbReference type="GeneID" id="91987804"/>
<keyword evidence="1" id="KW-1133">Transmembrane helix</keyword>
<dbReference type="RefSeq" id="XP_066615794.1">
    <property type="nucleotide sequence ID" value="XM_066755508.1"/>
</dbReference>
<gene>
    <name evidence="2" type="ORF">I308_100946</name>
</gene>
<reference evidence="2" key="2">
    <citation type="submission" date="2024-01" db="EMBL/GenBank/DDBJ databases">
        <title>Comparative genomics of Cryptococcus and Kwoniella reveals pathogenesis evolution and contrasting modes of karyotype evolution via chromosome fusion or intercentromeric recombination.</title>
        <authorList>
            <person name="Coelho M.A."/>
            <person name="David-Palma M."/>
            <person name="Shea T."/>
            <person name="Bowers K."/>
            <person name="Mcginley-Smith S."/>
            <person name="Mohammad A.W."/>
            <person name="Gnirke A."/>
            <person name="Yurkov A.M."/>
            <person name="Nowrousian M."/>
            <person name="Sun S."/>
            <person name="Cuomo C.A."/>
            <person name="Heitman J."/>
        </authorList>
    </citation>
    <scope>NUCLEOTIDE SEQUENCE</scope>
    <source>
        <strain evidence="2">IND107</strain>
    </source>
</reference>